<evidence type="ECO:0000313" key="1">
    <source>
        <dbReference type="EMBL" id="KAE8417217.1"/>
    </source>
</evidence>
<evidence type="ECO:0000313" key="2">
    <source>
        <dbReference type="Proteomes" id="UP000325395"/>
    </source>
</evidence>
<organism evidence="1 2">
    <name type="scientific">Aspergillus pseudocaelatus</name>
    <dbReference type="NCBI Taxonomy" id="1825620"/>
    <lineage>
        <taxon>Eukaryota</taxon>
        <taxon>Fungi</taxon>
        <taxon>Dikarya</taxon>
        <taxon>Ascomycota</taxon>
        <taxon>Pezizomycotina</taxon>
        <taxon>Eurotiomycetes</taxon>
        <taxon>Eurotiomycetidae</taxon>
        <taxon>Eurotiales</taxon>
        <taxon>Aspergillaceae</taxon>
        <taxon>Aspergillus</taxon>
        <taxon>Aspergillus subgen. Circumdati</taxon>
    </lineage>
</organism>
<dbReference type="Proteomes" id="UP000325395">
    <property type="component" value="Unassembled WGS sequence"/>
</dbReference>
<reference evidence="1 2" key="1">
    <citation type="submission" date="2019-04" db="EMBL/GenBank/DDBJ databases">
        <authorList>
            <consortium name="DOE Joint Genome Institute"/>
            <person name="Mondo S."/>
            <person name="Kjaerbolling I."/>
            <person name="Vesth T."/>
            <person name="Frisvad J.C."/>
            <person name="Nybo J.L."/>
            <person name="Theobald S."/>
            <person name="Kildgaard S."/>
            <person name="Isbrandt T."/>
            <person name="Kuo A."/>
            <person name="Sato A."/>
            <person name="Lyhne E.K."/>
            <person name="Kogle M.E."/>
            <person name="Wiebenga A."/>
            <person name="Kun R.S."/>
            <person name="Lubbers R.J."/>
            <person name="Makela M.R."/>
            <person name="Barry K."/>
            <person name="Chovatia M."/>
            <person name="Clum A."/>
            <person name="Daum C."/>
            <person name="Haridas S."/>
            <person name="He G."/>
            <person name="LaButti K."/>
            <person name="Lipzen A."/>
            <person name="Riley R."/>
            <person name="Salamov A."/>
            <person name="Simmons B.A."/>
            <person name="Magnuson J.K."/>
            <person name="Henrissat B."/>
            <person name="Mortensen U.H."/>
            <person name="Larsen T.O."/>
            <person name="Devries R.P."/>
            <person name="Grigoriev I.V."/>
            <person name="Machida M."/>
            <person name="Baker S.E."/>
            <person name="Andersen M.R."/>
            <person name="Cantor M.N."/>
            <person name="Hua S.X."/>
        </authorList>
    </citation>
    <scope>NUCLEOTIDE SEQUENCE [LARGE SCALE GENOMIC DNA]</scope>
    <source>
        <strain evidence="1 2">CBS 117616</strain>
    </source>
</reference>
<dbReference type="EMBL" id="ML735741">
    <property type="protein sequence ID" value="KAE8417217.1"/>
    <property type="molecule type" value="Genomic_DNA"/>
</dbReference>
<name>A0ABQ6WJC9_9EURO</name>
<gene>
    <name evidence="1" type="ORF">BDV36DRAFT_257782</name>
</gene>
<sequence length="97" mass="10870">MHNTSSRCSRRQCLFPFFSSAFFLFWHHHREEGSCRPEDTAAISQVESAYGLLGAYRFILTAVIGALTLHHTSTIICSGRARASSWLTCSAKRIDSC</sequence>
<keyword evidence="2" id="KW-1185">Reference proteome</keyword>
<protein>
    <recommendedName>
        <fullName evidence="3">Secreted protein</fullName>
    </recommendedName>
</protein>
<accession>A0ABQ6WJC9</accession>
<proteinExistence type="predicted"/>
<evidence type="ECO:0008006" key="3">
    <source>
        <dbReference type="Google" id="ProtNLM"/>
    </source>
</evidence>